<dbReference type="EMBL" id="FLZR02000022">
    <property type="protein sequence ID" value="VUZ99957.1"/>
    <property type="molecule type" value="Genomic_DNA"/>
</dbReference>
<proteinExistence type="predicted"/>
<reference evidence="1" key="1">
    <citation type="submission" date="2016-07" db="EMBL/GenBank/DDBJ databases">
        <authorList>
            <consortium name="Pathogen Informatics"/>
        </authorList>
    </citation>
    <scope>NUCLEOTIDE SEQUENCE</scope>
</reference>
<dbReference type="VEuPathDB" id="PlasmoDB:PVX_015135"/>
<protein>
    <submittedName>
        <fullName evidence="1">VIR protein</fullName>
    </submittedName>
</protein>
<dbReference type="AlphaFoldDB" id="A0A565A583"/>
<dbReference type="VEuPathDB" id="PlasmoDB:PVPAM_110055200"/>
<evidence type="ECO:0000313" key="1">
    <source>
        <dbReference type="EMBL" id="VUZ99957.1"/>
    </source>
</evidence>
<dbReference type="VEuPathDB" id="PlasmoDB:PVW1_000026600"/>
<dbReference type="Pfam" id="PF05795">
    <property type="entry name" value="Plasmodium_Vir"/>
    <property type="match status" value="1"/>
</dbReference>
<dbReference type="InterPro" id="IPR008780">
    <property type="entry name" value="Plasmodium_Vir"/>
</dbReference>
<organism evidence="1">
    <name type="scientific">Plasmodium vivax</name>
    <name type="common">malaria parasite P. vivax</name>
    <dbReference type="NCBI Taxonomy" id="5855"/>
    <lineage>
        <taxon>Eukaryota</taxon>
        <taxon>Sar</taxon>
        <taxon>Alveolata</taxon>
        <taxon>Apicomplexa</taxon>
        <taxon>Aconoidasida</taxon>
        <taxon>Haemosporida</taxon>
        <taxon>Plasmodiidae</taxon>
        <taxon>Plasmodium</taxon>
        <taxon>Plasmodium (Plasmodium)</taxon>
    </lineage>
</organism>
<sequence>MNIEEFEANCPLSIFIKRLNDKSYNTRFESVLELQAIVDTNKDIIKSIGCGLYSGYNYLSAFPDNNERTDFCNYLNLWLDEQKSTHANSDLNITEKEWELIDELWQNLKQRVHIGRLCDRKEEKNKLEIKKRINLMVYCVNRDYFMNLCSRAINNNNNIENRCSVFSRFTDKYYAQFWEESGCFDDTINPKDHRYFISEKCDLHNMAMTFPKFDSSSKEIVYDHESRKPIEKCKNTIQSGGDHNELAVVSAQLPGDTALTKVDGIGSGSSPVVRVSSPAGLENYYRDTNDLAPPPSTEVSLTDTGPSKPMYYAGLSLSGVFFTSMVLYKYTALGPLIRSLVSKKEKLRQTTNKHLAEQWLQRTSEYMDSNSENSHYNFPYHSMQN</sequence>
<accession>A0A565A583</accession>
<name>A0A565A583_PLAVI</name>
<dbReference type="Proteomes" id="UP000220605">
    <property type="component" value="Unassembled WGS sequence"/>
</dbReference>
<dbReference type="OrthoDB" id="384156at2759"/>
<dbReference type="VEuPathDB" id="PlasmoDB:PVP01_0006700"/>
<gene>
    <name evidence="1" type="ORF">PVP01_0006700</name>
</gene>